<dbReference type="InterPro" id="IPR000120">
    <property type="entry name" value="Amidase"/>
</dbReference>
<accession>A0A371X9T8</accession>
<sequence length="475" mass="50181">MTTGIDTDATDLADALRNGRMSALEAVDEALGQIRRLDGALNAFVTIDEDGARATARALDEQRAAGSVCGPLHGVPIAIKDVTATKGLRTTQGSRLFANFVPKADALSVSRLREAGAIILGKTNTPEFAFGAVCTNDLCGPTRNPYDTTRTSGGSSGGSAVAVATGMAALAQGTDFGGSVRMPASFCGIVGLRPAPGTIADLDRSLAFSQLATEGVLARSVRDAFLMLGAMSGSDPRDPLSIASVPCGHLPDRARIAASLDLGGSFPVDHEVASRFEEACAEIETILGPLQFAAPDMTGAFATFKTLRAAESWFRSRALVEKHADQLSPSFVWNVRQGEPLSAEDYLKAEAMRSAIWRRAMAFFERFDLLVMPSCSILPFANEQEEVLEVGGQRLGSIIDYLAPTAIISLIGFPALSIPAPRRPGALPFGLQLVVPPGREPLLREMACRLERNGFRHVPPELAAFGSTHGGASDR</sequence>
<dbReference type="OrthoDB" id="9814821at2"/>
<dbReference type="PANTHER" id="PTHR11895">
    <property type="entry name" value="TRANSAMIDASE"/>
    <property type="match status" value="1"/>
</dbReference>
<proteinExistence type="predicted"/>
<comment type="caution">
    <text evidence="4">The sequence shown here is derived from an EMBL/GenBank/DDBJ whole genome shotgun (WGS) entry which is preliminary data.</text>
</comment>
<organism evidence="4 5">
    <name type="scientific">Fulvimarina endophytica</name>
    <dbReference type="NCBI Taxonomy" id="2293836"/>
    <lineage>
        <taxon>Bacteria</taxon>
        <taxon>Pseudomonadati</taxon>
        <taxon>Pseudomonadota</taxon>
        <taxon>Alphaproteobacteria</taxon>
        <taxon>Hyphomicrobiales</taxon>
        <taxon>Aurantimonadaceae</taxon>
        <taxon>Fulvimarina</taxon>
    </lineage>
</organism>
<reference evidence="4 5" key="1">
    <citation type="submission" date="2018-08" db="EMBL/GenBank/DDBJ databases">
        <title>Fulvimarina sp. 85, whole genome shotgun sequence.</title>
        <authorList>
            <person name="Tuo L."/>
        </authorList>
    </citation>
    <scope>NUCLEOTIDE SEQUENCE [LARGE SCALE GENOMIC DNA]</scope>
    <source>
        <strain evidence="4 5">85</strain>
    </source>
</reference>
<name>A0A371X9T8_9HYPH</name>
<dbReference type="Pfam" id="PF01425">
    <property type="entry name" value="Amidase"/>
    <property type="match status" value="1"/>
</dbReference>
<protein>
    <recommendedName>
        <fullName evidence="2">Indoleacetamide hydrolase</fullName>
    </recommendedName>
</protein>
<dbReference type="GO" id="GO:0003824">
    <property type="term" value="F:catalytic activity"/>
    <property type="evidence" value="ECO:0007669"/>
    <property type="project" value="InterPro"/>
</dbReference>
<dbReference type="InterPro" id="IPR036928">
    <property type="entry name" value="AS_sf"/>
</dbReference>
<gene>
    <name evidence="4" type="ORF">DYI37_00325</name>
</gene>
<dbReference type="InterPro" id="IPR023631">
    <property type="entry name" value="Amidase_dom"/>
</dbReference>
<dbReference type="Gene3D" id="3.90.1300.10">
    <property type="entry name" value="Amidase signature (AS) domain"/>
    <property type="match status" value="1"/>
</dbReference>
<dbReference type="Proteomes" id="UP000264310">
    <property type="component" value="Unassembled WGS sequence"/>
</dbReference>
<evidence type="ECO:0000313" key="4">
    <source>
        <dbReference type="EMBL" id="RFC65971.1"/>
    </source>
</evidence>
<dbReference type="EMBL" id="QURL01000001">
    <property type="protein sequence ID" value="RFC65971.1"/>
    <property type="molecule type" value="Genomic_DNA"/>
</dbReference>
<evidence type="ECO:0000256" key="1">
    <source>
        <dbReference type="ARBA" id="ARBA00003871"/>
    </source>
</evidence>
<dbReference type="SUPFAM" id="SSF75304">
    <property type="entry name" value="Amidase signature (AS) enzymes"/>
    <property type="match status" value="1"/>
</dbReference>
<dbReference type="PANTHER" id="PTHR11895:SF76">
    <property type="entry name" value="INDOLEACETAMIDE HYDROLASE"/>
    <property type="match status" value="1"/>
</dbReference>
<dbReference type="InterPro" id="IPR020556">
    <property type="entry name" value="Amidase_CS"/>
</dbReference>
<feature type="domain" description="Amidase" evidence="3">
    <location>
        <begin position="25"/>
        <end position="442"/>
    </location>
</feature>
<dbReference type="AlphaFoldDB" id="A0A371X9T8"/>
<evidence type="ECO:0000313" key="5">
    <source>
        <dbReference type="Proteomes" id="UP000264310"/>
    </source>
</evidence>
<keyword evidence="5" id="KW-1185">Reference proteome</keyword>
<comment type="function">
    <text evidence="1">Hydrolyzes indole-3-acetamide (IAM) into indole-3-acetic acid (IAA).</text>
</comment>
<dbReference type="PROSITE" id="PS00571">
    <property type="entry name" value="AMIDASES"/>
    <property type="match status" value="1"/>
</dbReference>
<evidence type="ECO:0000259" key="3">
    <source>
        <dbReference type="Pfam" id="PF01425"/>
    </source>
</evidence>
<dbReference type="RefSeq" id="WP_116681220.1">
    <property type="nucleotide sequence ID" value="NZ_QURL01000001.1"/>
</dbReference>
<evidence type="ECO:0000256" key="2">
    <source>
        <dbReference type="ARBA" id="ARBA00021874"/>
    </source>
</evidence>